<feature type="non-terminal residue" evidence="1">
    <location>
        <position position="476"/>
    </location>
</feature>
<name>A0A7D9EH79_PARCT</name>
<dbReference type="AlphaFoldDB" id="A0A7D9EH79"/>
<dbReference type="OrthoDB" id="2266637at2759"/>
<keyword evidence="2" id="KW-1185">Reference proteome</keyword>
<evidence type="ECO:0000313" key="2">
    <source>
        <dbReference type="Proteomes" id="UP001152795"/>
    </source>
</evidence>
<reference evidence="1" key="1">
    <citation type="submission" date="2020-04" db="EMBL/GenBank/DDBJ databases">
        <authorList>
            <person name="Alioto T."/>
            <person name="Alioto T."/>
            <person name="Gomez Garrido J."/>
        </authorList>
    </citation>
    <scope>NUCLEOTIDE SEQUENCE</scope>
    <source>
        <strain evidence="1">A484AB</strain>
    </source>
</reference>
<dbReference type="CDD" id="cd00117">
    <property type="entry name" value="TFP"/>
    <property type="match status" value="1"/>
</dbReference>
<dbReference type="GO" id="GO:0003676">
    <property type="term" value="F:nucleic acid binding"/>
    <property type="evidence" value="ECO:0007669"/>
    <property type="project" value="InterPro"/>
</dbReference>
<accession>A0A7D9EH79</accession>
<proteinExistence type="predicted"/>
<dbReference type="Gene3D" id="3.30.420.10">
    <property type="entry name" value="Ribonuclease H-like superfamily/Ribonuclease H"/>
    <property type="match status" value="1"/>
</dbReference>
<gene>
    <name evidence="1" type="ORF">PACLA_8A020150</name>
</gene>
<dbReference type="EMBL" id="CACRXK020006281">
    <property type="protein sequence ID" value="CAB4008950.1"/>
    <property type="molecule type" value="Genomic_DNA"/>
</dbReference>
<protein>
    <submittedName>
        <fullName evidence="1">Uncharacterized protein</fullName>
    </submittedName>
</protein>
<dbReference type="InterPro" id="IPR038717">
    <property type="entry name" value="Tc1-like_DDE_dom"/>
</dbReference>
<evidence type="ECO:0000313" key="1">
    <source>
        <dbReference type="EMBL" id="CAB4008950.1"/>
    </source>
</evidence>
<dbReference type="PANTHER" id="PTHR46564">
    <property type="entry name" value="TRANSPOSASE"/>
    <property type="match status" value="1"/>
</dbReference>
<dbReference type="Pfam" id="PF13358">
    <property type="entry name" value="DDE_3"/>
    <property type="match status" value="1"/>
</dbReference>
<comment type="caution">
    <text evidence="1">The sequence shown here is derived from an EMBL/GenBank/DDBJ whole genome shotgun (WGS) entry which is preliminary data.</text>
</comment>
<dbReference type="InterPro" id="IPR036397">
    <property type="entry name" value="RNaseH_sf"/>
</dbReference>
<sequence>VASCFSGEIQSFGKDRSMFSKILLALGVVLAISALGSARKCNQCEYWTSQPKEQQTCTGSGTVDCPSGYCSTGFATYDNGTDVIDRRCVTIMAQCADPEEFCSNVTTRYNLKACIYKCCSTDNCNNYTVGSATGVKFTLSLMVIVEAGGDSTTGYFPGKWDHIGTKHKVYGKTVKDLVMADICQYWRCSGRIKTKRQHVQARDQGELNLIEAMKTQNPSVSYKVIKENVLLHGNLPTGTSTTAISRAVRLSMLQGKMTWKRLSRANDNKFTDENIDCFQDFLDYMSQVDPYRLKFFDESGVELQDCNKHYGHSVINTPCVEVGKYPHSRNITLNLLVGLEGILHANTINGSADTFDFLNFFDEASKNFQRNGNPLNPVLTNGDIIVMDNCAIHHNAGGFALWHWLDTMGIDVVYLPTYSPELNPVELVFNKLKIVLKREEMQPVVRVNLHAYLWHADCCNIQCNMFVQFNRNIHSI</sequence>
<dbReference type="Proteomes" id="UP001152795">
    <property type="component" value="Unassembled WGS sequence"/>
</dbReference>
<dbReference type="PANTHER" id="PTHR46564:SF1">
    <property type="entry name" value="TRANSPOSASE"/>
    <property type="match status" value="1"/>
</dbReference>
<organism evidence="1 2">
    <name type="scientific">Paramuricea clavata</name>
    <name type="common">Red gorgonian</name>
    <name type="synonym">Violescent sea-whip</name>
    <dbReference type="NCBI Taxonomy" id="317549"/>
    <lineage>
        <taxon>Eukaryota</taxon>
        <taxon>Metazoa</taxon>
        <taxon>Cnidaria</taxon>
        <taxon>Anthozoa</taxon>
        <taxon>Octocorallia</taxon>
        <taxon>Malacalcyonacea</taxon>
        <taxon>Plexauridae</taxon>
        <taxon>Paramuricea</taxon>
    </lineage>
</organism>